<dbReference type="Proteomes" id="UP000000663">
    <property type="component" value="Chromosome"/>
</dbReference>
<reference evidence="2 3" key="1">
    <citation type="journal article" date="2006" name="Science">
        <title>Genome of rice cluster I archaea -- the key methane producers in the rice rhizosphere.</title>
        <authorList>
            <person name="Erkel C."/>
            <person name="Kube M."/>
            <person name="Reinhardt R."/>
            <person name="Liesack W."/>
        </authorList>
    </citation>
    <scope>NUCLEOTIDE SEQUENCE [LARGE SCALE GENOMIC DNA]</scope>
    <source>
        <strain evidence="3">DSM 22066 / NBRC 105507 / MRE50</strain>
    </source>
</reference>
<dbReference type="InterPro" id="IPR053135">
    <property type="entry name" value="AKR2_Oxidoreductase"/>
</dbReference>
<dbReference type="KEGG" id="rci:RRC245"/>
<proteinExistence type="predicted"/>
<organism evidence="2 3">
    <name type="scientific">Methanocella arvoryzae (strain DSM 22066 / NBRC 105507 / MRE50)</name>
    <dbReference type="NCBI Taxonomy" id="351160"/>
    <lineage>
        <taxon>Archaea</taxon>
        <taxon>Methanobacteriati</taxon>
        <taxon>Methanobacteriota</taxon>
        <taxon>Stenosarchaea group</taxon>
        <taxon>Methanomicrobia</taxon>
        <taxon>Methanocellales</taxon>
        <taxon>Methanocellaceae</taxon>
        <taxon>Methanocella</taxon>
    </lineage>
</organism>
<dbReference type="SUPFAM" id="SSF51430">
    <property type="entry name" value="NAD(P)-linked oxidoreductase"/>
    <property type="match status" value="1"/>
</dbReference>
<evidence type="ECO:0000313" key="3">
    <source>
        <dbReference type="Proteomes" id="UP000000663"/>
    </source>
</evidence>
<dbReference type="InterPro" id="IPR020471">
    <property type="entry name" value="AKR"/>
</dbReference>
<protein>
    <submittedName>
        <fullName evidence="2">Predicted aldo/keto reductase</fullName>
    </submittedName>
</protein>
<evidence type="ECO:0000313" key="2">
    <source>
        <dbReference type="EMBL" id="CAJ37987.1"/>
    </source>
</evidence>
<dbReference type="GO" id="GO:0016491">
    <property type="term" value="F:oxidoreductase activity"/>
    <property type="evidence" value="ECO:0007669"/>
    <property type="project" value="InterPro"/>
</dbReference>
<dbReference type="eggNOG" id="arCOG06306">
    <property type="taxonomic scope" value="Archaea"/>
</dbReference>
<dbReference type="OrthoDB" id="7236at2157"/>
<dbReference type="PANTHER" id="PTHR43312">
    <property type="entry name" value="D-THREO-ALDOSE 1-DEHYDROGENASE"/>
    <property type="match status" value="1"/>
</dbReference>
<accession>Q0W0V6</accession>
<dbReference type="Pfam" id="PF00248">
    <property type="entry name" value="Aldo_ket_red"/>
    <property type="match status" value="1"/>
</dbReference>
<keyword evidence="3" id="KW-1185">Reference proteome</keyword>
<dbReference type="InterPro" id="IPR023210">
    <property type="entry name" value="NADP_OxRdtase_dom"/>
</dbReference>
<name>Q0W0V6_METAR</name>
<evidence type="ECO:0000259" key="1">
    <source>
        <dbReference type="Pfam" id="PF00248"/>
    </source>
</evidence>
<dbReference type="PATRIC" id="fig|351160.9.peg.294"/>
<dbReference type="EMBL" id="AM114193">
    <property type="protein sequence ID" value="CAJ37987.1"/>
    <property type="molecule type" value="Genomic_DNA"/>
</dbReference>
<dbReference type="InterPro" id="IPR036812">
    <property type="entry name" value="NAD(P)_OxRdtase_dom_sf"/>
</dbReference>
<dbReference type="PRINTS" id="PR00069">
    <property type="entry name" value="ALDKETRDTASE"/>
</dbReference>
<dbReference type="STRING" id="351160.RRC245"/>
<dbReference type="CDD" id="cd19100">
    <property type="entry name" value="AKR_unchar"/>
    <property type="match status" value="1"/>
</dbReference>
<feature type="domain" description="NADP-dependent oxidoreductase" evidence="1">
    <location>
        <begin position="36"/>
        <end position="207"/>
    </location>
</feature>
<dbReference type="AlphaFoldDB" id="Q0W0V6"/>
<sequence>MEKIDTRPLGKTGINTTIVGLGGEGVLRTFGKTGAAREVISEAYSQGIQYFDSARAYAGSEGYYGSYWPYNKEARSQIFQTSKSASRDYDGAMADLRTTLRTMGLDYLDLWQIHDVRTKEDILAIEGPGGALDAFLEARDRGLVRHIGVTGHHNPAILSYCVDNWPVDTVLLPVNPVEGALGGFLTQTLPIAVEKGIGVIGMKVLGASNYIYEELGATPELLMRYALSQPVSLIIVGCSSPAEVQTLARAGRGFKPMSAEEQEKVVKVFKPFSKQLANYRGTF</sequence>
<dbReference type="Gene3D" id="3.20.20.100">
    <property type="entry name" value="NADP-dependent oxidoreductase domain"/>
    <property type="match status" value="1"/>
</dbReference>
<gene>
    <name evidence="2" type="ORF">RRC245</name>
</gene>
<dbReference type="PANTHER" id="PTHR43312:SF1">
    <property type="entry name" value="NADP-DEPENDENT OXIDOREDUCTASE DOMAIN-CONTAINING PROTEIN"/>
    <property type="match status" value="1"/>
</dbReference>